<dbReference type="PANTHER" id="PTHR31813">
    <property type="entry name" value="PROLINE-RICH PROTEIN 23B"/>
    <property type="match status" value="1"/>
</dbReference>
<proteinExistence type="inferred from homology"/>
<dbReference type="Pfam" id="PF10630">
    <property type="entry name" value="DUF2476"/>
    <property type="match status" value="1"/>
</dbReference>
<reference evidence="3" key="1">
    <citation type="submission" date="2020-03" db="EMBL/GenBank/DDBJ databases">
        <title>Studies in the Genomics of Life Span.</title>
        <authorList>
            <person name="Glass D."/>
        </authorList>
    </citation>
    <scope>NUCLEOTIDE SEQUENCE</scope>
    <source>
        <strain evidence="3">LTLLF</strain>
        <tissue evidence="3">Muscle</tissue>
    </source>
</reference>
<gene>
    <name evidence="3" type="ORF">LTLLF_111265</name>
</gene>
<dbReference type="InterPro" id="IPR018903">
    <property type="entry name" value="PRR23"/>
</dbReference>
<sequence length="290" mass="31879">MPGRGFLGSQAYIRKTGPPTTALDQQPVNLVTSTLSQRVHRVSCRNQTTAVPEQRTAEPRSMTCLGPCCAPATERCIGTNILGMRPRRPNTYPMPCWGPQPEEANPANRRRLQEPACQWLLAQPDLEAFSRPAREELTSTVVIPAGCAVKLRLEGVDLLPDPTLVTQVSLPGHTIILVPEGLQASSQPGQAVFWPASTQEPAVPDMPQDHDIFALHQGFNGPSLLYIEGFANVPHPQEDSQENFVMPWMYAPTRMAPFTGMFIPLFQGQMPCPWSASYPPSAGRYAPWSL</sequence>
<evidence type="ECO:0000256" key="1">
    <source>
        <dbReference type="ARBA" id="ARBA00009113"/>
    </source>
</evidence>
<dbReference type="PANTHER" id="PTHR31813:SF4">
    <property type="entry name" value="PROLINE-RICH PROTEIN 23A"/>
    <property type="match status" value="1"/>
</dbReference>
<dbReference type="Proteomes" id="UP000710432">
    <property type="component" value="Unassembled WGS sequence"/>
</dbReference>
<dbReference type="AlphaFoldDB" id="A0A8J6GYS3"/>
<name>A0A8J6GYS3_MICOH</name>
<accession>A0A8J6GYS3</accession>
<comment type="caution">
    <text evidence="3">The sequence shown here is derived from an EMBL/GenBank/DDBJ whole genome shotgun (WGS) entry which is preliminary data.</text>
</comment>
<protein>
    <submittedName>
        <fullName evidence="3">Proline-rich protein 23A3</fullName>
    </submittedName>
</protein>
<evidence type="ECO:0000256" key="2">
    <source>
        <dbReference type="SAM" id="MobiDB-lite"/>
    </source>
</evidence>
<evidence type="ECO:0000313" key="3">
    <source>
        <dbReference type="EMBL" id="KAH0519481.1"/>
    </source>
</evidence>
<comment type="similarity">
    <text evidence="1">Belongs to the PRR23 family.</text>
</comment>
<dbReference type="EMBL" id="JAATJU010004700">
    <property type="protein sequence ID" value="KAH0519481.1"/>
    <property type="molecule type" value="Genomic_DNA"/>
</dbReference>
<feature type="region of interest" description="Disordered" evidence="2">
    <location>
        <begin position="1"/>
        <end position="20"/>
    </location>
</feature>
<organism evidence="3 4">
    <name type="scientific">Microtus ochrogaster</name>
    <name type="common">Prairie vole</name>
    <dbReference type="NCBI Taxonomy" id="79684"/>
    <lineage>
        <taxon>Eukaryota</taxon>
        <taxon>Metazoa</taxon>
        <taxon>Chordata</taxon>
        <taxon>Craniata</taxon>
        <taxon>Vertebrata</taxon>
        <taxon>Euteleostomi</taxon>
        <taxon>Mammalia</taxon>
        <taxon>Eutheria</taxon>
        <taxon>Euarchontoglires</taxon>
        <taxon>Glires</taxon>
        <taxon>Rodentia</taxon>
        <taxon>Myomorpha</taxon>
        <taxon>Muroidea</taxon>
        <taxon>Cricetidae</taxon>
        <taxon>Arvicolinae</taxon>
        <taxon>Microtus</taxon>
    </lineage>
</organism>
<evidence type="ECO:0000313" key="4">
    <source>
        <dbReference type="Proteomes" id="UP000710432"/>
    </source>
</evidence>